<dbReference type="AlphaFoldDB" id="A0A507CKD3"/>
<comment type="caution">
    <text evidence="4">The sequence shown here is derived from an EMBL/GenBank/DDBJ whole genome shotgun (WGS) entry which is preliminary data.</text>
</comment>
<evidence type="ECO:0000313" key="5">
    <source>
        <dbReference type="Proteomes" id="UP000320475"/>
    </source>
</evidence>
<evidence type="ECO:0000256" key="2">
    <source>
        <dbReference type="SAM" id="MobiDB-lite"/>
    </source>
</evidence>
<evidence type="ECO:0000313" key="4">
    <source>
        <dbReference type="EMBL" id="TPX40029.1"/>
    </source>
</evidence>
<keyword evidence="1" id="KW-0175">Coiled coil</keyword>
<reference evidence="4 5" key="1">
    <citation type="journal article" date="2019" name="Sci. Rep.">
        <title>Comparative genomics of chytrid fungi reveal insights into the obligate biotrophic and pathogenic lifestyle of Synchytrium endobioticum.</title>
        <authorList>
            <person name="van de Vossenberg B.T.L.H."/>
            <person name="Warris S."/>
            <person name="Nguyen H.D.T."/>
            <person name="van Gent-Pelzer M.P.E."/>
            <person name="Joly D.L."/>
            <person name="van de Geest H.C."/>
            <person name="Bonants P.J.M."/>
            <person name="Smith D.S."/>
            <person name="Levesque C.A."/>
            <person name="van der Lee T.A.J."/>
        </authorList>
    </citation>
    <scope>NUCLEOTIDE SEQUENCE [LARGE SCALE GENOMIC DNA]</scope>
    <source>
        <strain evidence="4 5">LEV6574</strain>
    </source>
</reference>
<name>A0A507CKD3_9FUNG</name>
<feature type="signal peptide" evidence="3">
    <location>
        <begin position="1"/>
        <end position="19"/>
    </location>
</feature>
<feature type="chain" id="PRO_5021275126" evidence="3">
    <location>
        <begin position="20"/>
        <end position="466"/>
    </location>
</feature>
<keyword evidence="3" id="KW-0732">Signal</keyword>
<dbReference type="EMBL" id="QEAM01000421">
    <property type="protein sequence ID" value="TPX40029.1"/>
    <property type="molecule type" value="Genomic_DNA"/>
</dbReference>
<feature type="region of interest" description="Disordered" evidence="2">
    <location>
        <begin position="423"/>
        <end position="466"/>
    </location>
</feature>
<evidence type="ECO:0000256" key="1">
    <source>
        <dbReference type="SAM" id="Coils"/>
    </source>
</evidence>
<feature type="coiled-coil region" evidence="1">
    <location>
        <begin position="183"/>
        <end position="213"/>
    </location>
</feature>
<evidence type="ECO:0000256" key="3">
    <source>
        <dbReference type="SAM" id="SignalP"/>
    </source>
</evidence>
<sequence length="466" mass="52994">MRTFSIFFSLLVLCHQVLSMPTNQKALYDLRVILAEFQAREREVEEHRALYNIAFALTAPTKEGIVDFKNKALHPSLRPNAEDSSRESFEVRMELNRVGFTHYRFLVRMIINVYKYHDLKFPENPLASFERHKLLELAQSVQGLAKSHMGRFSWYARSLRLPEINPHDVYIDDDCWGFKGVPKKKLERMVAQNERLRKVLTAEHKTLDSLESESEFKGHVELKTKAEIDELFTGIEAPSCEGRENSIVDVTSPQLGYSWHLVAAEFHHILADRYMLEAKYLCLEDTDLPQVLRFVLKSFKAAGTKLEESLHSAWIHQTIAESHRGVAKNRAEEMGSKFVKVSEDMLAKHQPEYMPELKPYISEVGLVTRSDRLSFQERARAESSNPKKSARAPVRAISKFSRTDQSPMGRFVALYGDARSHDSMNIASSSSIGESKASSSTRLEGSRASRTDGSGIGGIQNGKLDR</sequence>
<feature type="compositionally biased region" description="Low complexity" evidence="2">
    <location>
        <begin position="423"/>
        <end position="440"/>
    </location>
</feature>
<dbReference type="VEuPathDB" id="FungiDB:SeMB42_g02593"/>
<protein>
    <submittedName>
        <fullName evidence="4">Uncharacterized protein</fullName>
    </submittedName>
</protein>
<proteinExistence type="predicted"/>
<feature type="region of interest" description="Disordered" evidence="2">
    <location>
        <begin position="377"/>
        <end position="401"/>
    </location>
</feature>
<organism evidence="4 5">
    <name type="scientific">Synchytrium endobioticum</name>
    <dbReference type="NCBI Taxonomy" id="286115"/>
    <lineage>
        <taxon>Eukaryota</taxon>
        <taxon>Fungi</taxon>
        <taxon>Fungi incertae sedis</taxon>
        <taxon>Chytridiomycota</taxon>
        <taxon>Chytridiomycota incertae sedis</taxon>
        <taxon>Chytridiomycetes</taxon>
        <taxon>Synchytriales</taxon>
        <taxon>Synchytriaceae</taxon>
        <taxon>Synchytrium</taxon>
    </lineage>
</organism>
<dbReference type="Proteomes" id="UP000320475">
    <property type="component" value="Unassembled WGS sequence"/>
</dbReference>
<gene>
    <name evidence="4" type="ORF">SeLEV6574_g06846</name>
</gene>
<accession>A0A507CKD3</accession>